<dbReference type="AlphaFoldDB" id="A0A834SF42"/>
<sequence length="139" mass="14230">MLEAKDFTTSSSEEVGFGGGAGIYCLGAVASAKSFETLPIVMDCLGGFLLNATYIPPDSNGSKSWECIKPDFSLNGAVNVGAAMHNGCWSTGGALCSLMVCSTATSSLSSAIFSVSELESLDEVVSSTMSSICSVEVEV</sequence>
<dbReference type="EMBL" id="JAAIUW010000017">
    <property type="protein sequence ID" value="KAF7801193.1"/>
    <property type="molecule type" value="Genomic_DNA"/>
</dbReference>
<evidence type="ECO:0000313" key="2">
    <source>
        <dbReference type="Proteomes" id="UP000634136"/>
    </source>
</evidence>
<accession>A0A834SF42</accession>
<dbReference type="Proteomes" id="UP000634136">
    <property type="component" value="Unassembled WGS sequence"/>
</dbReference>
<comment type="caution">
    <text evidence="1">The sequence shown here is derived from an EMBL/GenBank/DDBJ whole genome shotgun (WGS) entry which is preliminary data.</text>
</comment>
<evidence type="ECO:0000313" key="1">
    <source>
        <dbReference type="EMBL" id="KAF7801193.1"/>
    </source>
</evidence>
<keyword evidence="2" id="KW-1185">Reference proteome</keyword>
<protein>
    <submittedName>
        <fullName evidence="1">Uncharacterized protein</fullName>
    </submittedName>
</protein>
<gene>
    <name evidence="1" type="ORF">G2W53_044796</name>
</gene>
<organism evidence="1 2">
    <name type="scientific">Senna tora</name>
    <dbReference type="NCBI Taxonomy" id="362788"/>
    <lineage>
        <taxon>Eukaryota</taxon>
        <taxon>Viridiplantae</taxon>
        <taxon>Streptophyta</taxon>
        <taxon>Embryophyta</taxon>
        <taxon>Tracheophyta</taxon>
        <taxon>Spermatophyta</taxon>
        <taxon>Magnoliopsida</taxon>
        <taxon>eudicotyledons</taxon>
        <taxon>Gunneridae</taxon>
        <taxon>Pentapetalae</taxon>
        <taxon>rosids</taxon>
        <taxon>fabids</taxon>
        <taxon>Fabales</taxon>
        <taxon>Fabaceae</taxon>
        <taxon>Caesalpinioideae</taxon>
        <taxon>Cassia clade</taxon>
        <taxon>Senna</taxon>
    </lineage>
</organism>
<reference evidence="1" key="1">
    <citation type="submission" date="2020-09" db="EMBL/GenBank/DDBJ databases">
        <title>Genome-Enabled Discovery of Anthraquinone Biosynthesis in Senna tora.</title>
        <authorList>
            <person name="Kang S.-H."/>
            <person name="Pandey R.P."/>
            <person name="Lee C.-M."/>
            <person name="Sim J.-S."/>
            <person name="Jeong J.-T."/>
            <person name="Choi B.-S."/>
            <person name="Jung M."/>
            <person name="Ginzburg D."/>
            <person name="Zhao K."/>
            <person name="Won S.Y."/>
            <person name="Oh T.-J."/>
            <person name="Yu Y."/>
            <person name="Kim N.-H."/>
            <person name="Lee O.R."/>
            <person name="Lee T.-H."/>
            <person name="Bashyal P."/>
            <person name="Kim T.-S."/>
            <person name="Lee W.-H."/>
            <person name="Kawkins C."/>
            <person name="Kim C.-K."/>
            <person name="Kim J.S."/>
            <person name="Ahn B.O."/>
            <person name="Rhee S.Y."/>
            <person name="Sohng J.K."/>
        </authorList>
    </citation>
    <scope>NUCLEOTIDE SEQUENCE</scope>
    <source>
        <tissue evidence="1">Leaf</tissue>
    </source>
</reference>
<proteinExistence type="predicted"/>
<name>A0A834SF42_9FABA</name>